<sequence length="93" mass="9581">MSRDHFPSDRPAYTHPSDGSAPSPRPPTVTVIAILTVIPVLSILAASFPIASAIALAALVGVAAGITLQRRCPEILDEILSLDAGDPAPASDR</sequence>
<dbReference type="AlphaFoldDB" id="A0ABD5UJ00"/>
<feature type="region of interest" description="Disordered" evidence="1">
    <location>
        <begin position="1"/>
        <end position="25"/>
    </location>
</feature>
<keyword evidence="2" id="KW-0472">Membrane</keyword>
<keyword evidence="2" id="KW-1133">Transmembrane helix</keyword>
<name>A0ABD5UJ00_9EURY</name>
<reference evidence="3 4" key="1">
    <citation type="journal article" date="2019" name="Int. J. Syst. Evol. Microbiol.">
        <title>The Global Catalogue of Microorganisms (GCM) 10K type strain sequencing project: providing services to taxonomists for standard genome sequencing and annotation.</title>
        <authorList>
            <consortium name="The Broad Institute Genomics Platform"/>
            <consortium name="The Broad Institute Genome Sequencing Center for Infectious Disease"/>
            <person name="Wu L."/>
            <person name="Ma J."/>
        </authorList>
    </citation>
    <scope>NUCLEOTIDE SEQUENCE [LARGE SCALE GENOMIC DNA]</scope>
    <source>
        <strain evidence="3 4">Y73</strain>
    </source>
</reference>
<evidence type="ECO:0000313" key="3">
    <source>
        <dbReference type="EMBL" id="MFC6889246.1"/>
    </source>
</evidence>
<dbReference type="EMBL" id="JBHSXI010000010">
    <property type="protein sequence ID" value="MFC6889246.1"/>
    <property type="molecule type" value="Genomic_DNA"/>
</dbReference>
<proteinExistence type="predicted"/>
<dbReference type="Proteomes" id="UP001596333">
    <property type="component" value="Unassembled WGS sequence"/>
</dbReference>
<comment type="caution">
    <text evidence="3">The sequence shown here is derived from an EMBL/GenBank/DDBJ whole genome shotgun (WGS) entry which is preliminary data.</text>
</comment>
<evidence type="ECO:0000256" key="1">
    <source>
        <dbReference type="SAM" id="MobiDB-lite"/>
    </source>
</evidence>
<gene>
    <name evidence="3" type="ORF">ACFQEY_09510</name>
</gene>
<protein>
    <submittedName>
        <fullName evidence="3">Uncharacterized protein</fullName>
    </submittedName>
</protein>
<feature type="transmembrane region" description="Helical" evidence="2">
    <location>
        <begin position="31"/>
        <end position="64"/>
    </location>
</feature>
<evidence type="ECO:0000313" key="4">
    <source>
        <dbReference type="Proteomes" id="UP001596333"/>
    </source>
</evidence>
<dbReference type="RefSeq" id="WP_379767726.1">
    <property type="nucleotide sequence ID" value="NZ_JBHSXI010000010.1"/>
</dbReference>
<organism evidence="3 4">
    <name type="scientific">Halorubrum trueperi</name>
    <dbReference type="NCBI Taxonomy" id="2004704"/>
    <lineage>
        <taxon>Archaea</taxon>
        <taxon>Methanobacteriati</taxon>
        <taxon>Methanobacteriota</taxon>
        <taxon>Stenosarchaea group</taxon>
        <taxon>Halobacteria</taxon>
        <taxon>Halobacteriales</taxon>
        <taxon>Haloferacaceae</taxon>
        <taxon>Halorubrum</taxon>
    </lineage>
</organism>
<evidence type="ECO:0000256" key="2">
    <source>
        <dbReference type="SAM" id="Phobius"/>
    </source>
</evidence>
<keyword evidence="4" id="KW-1185">Reference proteome</keyword>
<keyword evidence="2" id="KW-0812">Transmembrane</keyword>
<accession>A0ABD5UJ00</accession>